<sequence length="128" mass="13638">MKLLSPRLHGYVDYAIVVLLALAPLALRFGPVPTAVSYVTALTHLVVTLLSDQPLGAARKIPFPVHGALESSLGVGLIASPWLFGFSAEGPARIFSVVAGLALVLVVLTTRYAAGVLSRPEPYDRYDR</sequence>
<proteinExistence type="predicted"/>
<evidence type="ECO:0000313" key="6">
    <source>
        <dbReference type="Proteomes" id="UP000075604"/>
    </source>
</evidence>
<dbReference type="Proteomes" id="UP000075604">
    <property type="component" value="Unassembled WGS sequence"/>
</dbReference>
<keyword evidence="1" id="KW-0472">Membrane</keyword>
<evidence type="ECO:0000256" key="1">
    <source>
        <dbReference type="SAM" id="Phobius"/>
    </source>
</evidence>
<feature type="domain" description="SPW repeat-containing integral membrane" evidence="2">
    <location>
        <begin position="9"/>
        <end position="106"/>
    </location>
</feature>
<feature type="transmembrane region" description="Helical" evidence="1">
    <location>
        <begin position="90"/>
        <end position="109"/>
    </location>
</feature>
<feature type="transmembrane region" description="Helical" evidence="1">
    <location>
        <begin position="12"/>
        <end position="29"/>
    </location>
</feature>
<reference evidence="5 6" key="1">
    <citation type="submission" date="2014-02" db="EMBL/GenBank/DDBJ databases">
        <title>The small core and large imbalanced accessory genome model reveals a collaborative survival strategy of Sorangium cellulosum strains in nature.</title>
        <authorList>
            <person name="Han K."/>
            <person name="Peng R."/>
            <person name="Blom J."/>
            <person name="Li Y.-Z."/>
        </authorList>
    </citation>
    <scope>NUCLEOTIDE SEQUENCE [LARGE SCALE GENOMIC DNA]</scope>
    <source>
        <strain evidence="4 5">So0007-03</strain>
        <strain evidence="3 6">So0157-18</strain>
    </source>
</reference>
<organism evidence="4 5">
    <name type="scientific">Sorangium cellulosum</name>
    <name type="common">Polyangium cellulosum</name>
    <dbReference type="NCBI Taxonomy" id="56"/>
    <lineage>
        <taxon>Bacteria</taxon>
        <taxon>Pseudomonadati</taxon>
        <taxon>Myxococcota</taxon>
        <taxon>Polyangia</taxon>
        <taxon>Polyangiales</taxon>
        <taxon>Polyangiaceae</taxon>
        <taxon>Sorangium</taxon>
    </lineage>
</organism>
<comment type="caution">
    <text evidence="4">The sequence shown here is derived from an EMBL/GenBank/DDBJ whole genome shotgun (WGS) entry which is preliminary data.</text>
</comment>
<keyword evidence="1" id="KW-0812">Transmembrane</keyword>
<gene>
    <name evidence="3" type="ORF">BE04_13065</name>
    <name evidence="4" type="ORF">BE21_18810</name>
</gene>
<dbReference type="Pfam" id="PF03779">
    <property type="entry name" value="SPW"/>
    <property type="match status" value="1"/>
</dbReference>
<evidence type="ECO:0000313" key="5">
    <source>
        <dbReference type="Proteomes" id="UP000075502"/>
    </source>
</evidence>
<dbReference type="Proteomes" id="UP000075502">
    <property type="component" value="Unassembled WGS sequence"/>
</dbReference>
<evidence type="ECO:0000259" key="2">
    <source>
        <dbReference type="Pfam" id="PF03779"/>
    </source>
</evidence>
<evidence type="ECO:0000313" key="3">
    <source>
        <dbReference type="EMBL" id="KYF50783.1"/>
    </source>
</evidence>
<keyword evidence="1" id="KW-1133">Transmembrane helix</keyword>
<dbReference type="EMBL" id="JELX01003974">
    <property type="protein sequence ID" value="KYF50783.1"/>
    <property type="molecule type" value="Genomic_DNA"/>
</dbReference>
<evidence type="ECO:0000313" key="4">
    <source>
        <dbReference type="EMBL" id="KYG09277.1"/>
    </source>
</evidence>
<accession>A0A150TXH0</accession>
<dbReference type="AlphaFoldDB" id="A0A150TXH0"/>
<name>A0A150TXH0_SORCE</name>
<dbReference type="InterPro" id="IPR005530">
    <property type="entry name" value="SPW"/>
</dbReference>
<protein>
    <recommendedName>
        <fullName evidence="2">SPW repeat-containing integral membrane domain-containing protein</fullName>
    </recommendedName>
</protein>
<dbReference type="EMBL" id="JEME01000730">
    <property type="protein sequence ID" value="KYG09277.1"/>
    <property type="molecule type" value="Genomic_DNA"/>
</dbReference>